<dbReference type="AlphaFoldDB" id="A0A919VHP1"/>
<sequence>MVGGAQAGALSCRNPVAPPRGVALLAAAEVSMNERSVGVCLYGAKVPGLEVADDAAWLDAFGVVPQTEEVSGDEYVRELRIPTGEAEELHMTWDVTDDSVRVRHRRAGSVIVDLYREQAILLRVERNGTITAVVMEYGTSDAVGRVRIQVTPEVVIEDKYLRT</sequence>
<evidence type="ECO:0000313" key="2">
    <source>
        <dbReference type="Proteomes" id="UP000681340"/>
    </source>
</evidence>
<protein>
    <submittedName>
        <fullName evidence="1">Uncharacterized protein</fullName>
    </submittedName>
</protein>
<gene>
    <name evidence="1" type="ORF">Aau02nite_21040</name>
</gene>
<accession>A0A919VHP1</accession>
<name>A0A919VHP1_9ACTN</name>
<evidence type="ECO:0000313" key="1">
    <source>
        <dbReference type="EMBL" id="GIM65975.1"/>
    </source>
</evidence>
<organism evidence="1 2">
    <name type="scientific">Actinoplanes auranticolor</name>
    <dbReference type="NCBI Taxonomy" id="47988"/>
    <lineage>
        <taxon>Bacteria</taxon>
        <taxon>Bacillati</taxon>
        <taxon>Actinomycetota</taxon>
        <taxon>Actinomycetes</taxon>
        <taxon>Micromonosporales</taxon>
        <taxon>Micromonosporaceae</taxon>
        <taxon>Actinoplanes</taxon>
    </lineage>
</organism>
<comment type="caution">
    <text evidence="1">The sequence shown here is derived from an EMBL/GenBank/DDBJ whole genome shotgun (WGS) entry which is preliminary data.</text>
</comment>
<dbReference type="Proteomes" id="UP000681340">
    <property type="component" value="Unassembled WGS sequence"/>
</dbReference>
<dbReference type="EMBL" id="BOQL01000018">
    <property type="protein sequence ID" value="GIM65975.1"/>
    <property type="molecule type" value="Genomic_DNA"/>
</dbReference>
<reference evidence="1" key="1">
    <citation type="submission" date="2021-03" db="EMBL/GenBank/DDBJ databases">
        <title>Whole genome shotgun sequence of Actinoplanes auranticolor NBRC 12245.</title>
        <authorList>
            <person name="Komaki H."/>
            <person name="Tamura T."/>
        </authorList>
    </citation>
    <scope>NUCLEOTIDE SEQUENCE</scope>
    <source>
        <strain evidence="1">NBRC 12245</strain>
    </source>
</reference>
<keyword evidence="2" id="KW-1185">Reference proteome</keyword>
<proteinExistence type="predicted"/>